<sequence length="237" mass="25789">MVRRFMSPEMLEERRETLGLKCNKGAVSHTILAVLLSHPEHPDHDQTINIMQLISAFIAATALFASVLGAEEFCDPQSFTADTFDAINFGPVKTTYNANIRAFLMKNVGATSEFTLLDFANGRVYITAEDGSCTYYENDDVKSFGGVPPAGLVPTVTIPGSEPLSSFDIPVGVVDFKTWQLDSGDDCELVFLALYVNDSPALAYVFDDNDDADQTDLQGVQDALTQVQAAGCTQMSY</sequence>
<comment type="caution">
    <text evidence="1">The sequence shown here is derived from an EMBL/GenBank/DDBJ whole genome shotgun (WGS) entry which is preliminary data.</text>
</comment>
<name>A0AAV4B2M6_9GAST</name>
<gene>
    <name evidence="1" type="ORF">PoB_003982500</name>
</gene>
<evidence type="ECO:0000313" key="1">
    <source>
        <dbReference type="EMBL" id="GFO13320.1"/>
    </source>
</evidence>
<organism evidence="1 2">
    <name type="scientific">Plakobranchus ocellatus</name>
    <dbReference type="NCBI Taxonomy" id="259542"/>
    <lineage>
        <taxon>Eukaryota</taxon>
        <taxon>Metazoa</taxon>
        <taxon>Spiralia</taxon>
        <taxon>Lophotrochozoa</taxon>
        <taxon>Mollusca</taxon>
        <taxon>Gastropoda</taxon>
        <taxon>Heterobranchia</taxon>
        <taxon>Euthyneura</taxon>
        <taxon>Panpulmonata</taxon>
        <taxon>Sacoglossa</taxon>
        <taxon>Placobranchoidea</taxon>
        <taxon>Plakobranchidae</taxon>
        <taxon>Plakobranchus</taxon>
    </lineage>
</organism>
<evidence type="ECO:0000313" key="2">
    <source>
        <dbReference type="Proteomes" id="UP000735302"/>
    </source>
</evidence>
<accession>A0AAV4B2M6</accession>
<dbReference type="EMBL" id="BLXT01004484">
    <property type="protein sequence ID" value="GFO13320.1"/>
    <property type="molecule type" value="Genomic_DNA"/>
</dbReference>
<proteinExistence type="predicted"/>
<protein>
    <submittedName>
        <fullName evidence="1">Uncharacterized protein</fullName>
    </submittedName>
</protein>
<dbReference type="AlphaFoldDB" id="A0AAV4B2M6"/>
<dbReference type="Proteomes" id="UP000735302">
    <property type="component" value="Unassembled WGS sequence"/>
</dbReference>
<reference evidence="1 2" key="1">
    <citation type="journal article" date="2021" name="Elife">
        <title>Chloroplast acquisition without the gene transfer in kleptoplastic sea slugs, Plakobranchus ocellatus.</title>
        <authorList>
            <person name="Maeda T."/>
            <person name="Takahashi S."/>
            <person name="Yoshida T."/>
            <person name="Shimamura S."/>
            <person name="Takaki Y."/>
            <person name="Nagai Y."/>
            <person name="Toyoda A."/>
            <person name="Suzuki Y."/>
            <person name="Arimoto A."/>
            <person name="Ishii H."/>
            <person name="Satoh N."/>
            <person name="Nishiyama T."/>
            <person name="Hasebe M."/>
            <person name="Maruyama T."/>
            <person name="Minagawa J."/>
            <person name="Obokata J."/>
            <person name="Shigenobu S."/>
        </authorList>
    </citation>
    <scope>NUCLEOTIDE SEQUENCE [LARGE SCALE GENOMIC DNA]</scope>
</reference>
<keyword evidence="2" id="KW-1185">Reference proteome</keyword>